<keyword evidence="2" id="KW-1185">Reference proteome</keyword>
<dbReference type="EMBL" id="CM047909">
    <property type="protein sequence ID" value="KAJ0079503.1"/>
    <property type="molecule type" value="Genomic_DNA"/>
</dbReference>
<name>A0ACC0ZWZ9_9ROSI</name>
<dbReference type="Proteomes" id="UP001164250">
    <property type="component" value="Chromosome 13"/>
</dbReference>
<protein>
    <submittedName>
        <fullName evidence="1">Uncharacterized protein</fullName>
    </submittedName>
</protein>
<sequence length="295" mass="32533">MNHFSRRLPSFLLLITLANRAHPPPTNSTLLRPIPTAGAFPPIGAHVSPSPGAVAGWMSNNSPSLPHPTAAFLKHPRTPTGMTGMDYQSADSEHLMKCIHTAQSDDVSFAGVAHTPNVYAQDDLTKALVRTINQGSNVMSMDFHPQQQAILLGKKLENNHCLIGTNVCDISLWEVGSRERLAHKSFKVWDISAASMPLQIDVHVGGVNDIAFVHANKQLCIVTCGDDKTLKVWDAVAGRRQYTFEGHEAPLYSVCPHHKENIRFIFSAAIDGRIKAWQYDCLGSRVHQWYLTVDT</sequence>
<organism evidence="1 2">
    <name type="scientific">Pistacia atlantica</name>
    <dbReference type="NCBI Taxonomy" id="434234"/>
    <lineage>
        <taxon>Eukaryota</taxon>
        <taxon>Viridiplantae</taxon>
        <taxon>Streptophyta</taxon>
        <taxon>Embryophyta</taxon>
        <taxon>Tracheophyta</taxon>
        <taxon>Spermatophyta</taxon>
        <taxon>Magnoliopsida</taxon>
        <taxon>eudicotyledons</taxon>
        <taxon>Gunneridae</taxon>
        <taxon>Pentapetalae</taxon>
        <taxon>rosids</taxon>
        <taxon>malvids</taxon>
        <taxon>Sapindales</taxon>
        <taxon>Anacardiaceae</taxon>
        <taxon>Pistacia</taxon>
    </lineage>
</organism>
<evidence type="ECO:0000313" key="1">
    <source>
        <dbReference type="EMBL" id="KAJ0079503.1"/>
    </source>
</evidence>
<comment type="caution">
    <text evidence="1">The sequence shown here is derived from an EMBL/GenBank/DDBJ whole genome shotgun (WGS) entry which is preliminary data.</text>
</comment>
<evidence type="ECO:0000313" key="2">
    <source>
        <dbReference type="Proteomes" id="UP001164250"/>
    </source>
</evidence>
<gene>
    <name evidence="1" type="ORF">Patl1_24490</name>
</gene>
<reference evidence="2" key="1">
    <citation type="journal article" date="2023" name="G3 (Bethesda)">
        <title>Genome assembly and association tests identify interacting loci associated with vigor, precocity, and sex in interspecific pistachio rootstocks.</title>
        <authorList>
            <person name="Palmer W."/>
            <person name="Jacygrad E."/>
            <person name="Sagayaradj S."/>
            <person name="Cavanaugh K."/>
            <person name="Han R."/>
            <person name="Bertier L."/>
            <person name="Beede B."/>
            <person name="Kafkas S."/>
            <person name="Golino D."/>
            <person name="Preece J."/>
            <person name="Michelmore R."/>
        </authorList>
    </citation>
    <scope>NUCLEOTIDE SEQUENCE [LARGE SCALE GENOMIC DNA]</scope>
</reference>
<accession>A0ACC0ZWZ9</accession>
<proteinExistence type="predicted"/>